<sequence length="88" mass="9237">MIHLGGDNHLVAAGKVAQGAANDLFAAAVGVAICGIEEVDAAFNGVLDKRAAALFRKRRACLPRSGSPKVMQPRQSRETRKAVSPRGI</sequence>
<feature type="region of interest" description="Disordered" evidence="1">
    <location>
        <begin position="64"/>
        <end position="88"/>
    </location>
</feature>
<comment type="caution">
    <text evidence="2">The sequence shown here is derived from an EMBL/GenBank/DDBJ whole genome shotgun (WGS) entry which is preliminary data.</text>
</comment>
<evidence type="ECO:0000313" key="2">
    <source>
        <dbReference type="EMBL" id="GHK53799.1"/>
    </source>
</evidence>
<accession>A0A919HSD8</accession>
<organism evidence="2 3">
    <name type="scientific">Klebsiella pneumoniae</name>
    <dbReference type="NCBI Taxonomy" id="573"/>
    <lineage>
        <taxon>Bacteria</taxon>
        <taxon>Pseudomonadati</taxon>
        <taxon>Pseudomonadota</taxon>
        <taxon>Gammaproteobacteria</taxon>
        <taxon>Enterobacterales</taxon>
        <taxon>Enterobacteriaceae</taxon>
        <taxon>Klebsiella/Raoultella group</taxon>
        <taxon>Klebsiella</taxon>
        <taxon>Klebsiella pneumoniae complex</taxon>
    </lineage>
</organism>
<protein>
    <submittedName>
        <fullName evidence="2">Uncharacterized protein</fullName>
    </submittedName>
</protein>
<proteinExistence type="predicted"/>
<evidence type="ECO:0000256" key="1">
    <source>
        <dbReference type="SAM" id="MobiDB-lite"/>
    </source>
</evidence>
<gene>
    <name evidence="2" type="ORF">KPZU09_35350</name>
</gene>
<dbReference type="AlphaFoldDB" id="A0A919HSD8"/>
<reference evidence="2" key="1">
    <citation type="submission" date="2020-10" db="EMBL/GenBank/DDBJ databases">
        <title>Genome Sequence of ESBL Producing Zambian Clinical Strains.</title>
        <authorList>
            <person name="Shawa M."/>
            <person name="Furuta Y."/>
            <person name="Simbotwe M."/>
            <person name="Mulenga E."/>
            <person name="Mubanga M."/>
            <person name="Mulenga G."/>
            <person name="Kaile C."/>
            <person name="Zorigt T."/>
            <person name="Hang'ombe B."/>
            <person name="Higashi H."/>
        </authorList>
    </citation>
    <scope>NUCLEOTIDE SEQUENCE</scope>
    <source>
        <strain evidence="2">Zam_UTH_09</strain>
    </source>
</reference>
<name>A0A919HSD8_KLEPN</name>
<dbReference type="Proteomes" id="UP000655094">
    <property type="component" value="Unassembled WGS sequence"/>
</dbReference>
<dbReference type="EMBL" id="BNFF01000001">
    <property type="protein sequence ID" value="GHK53799.1"/>
    <property type="molecule type" value="Genomic_DNA"/>
</dbReference>
<evidence type="ECO:0000313" key="3">
    <source>
        <dbReference type="Proteomes" id="UP000655094"/>
    </source>
</evidence>